<accession>A0A2T4JW59</accession>
<feature type="region of interest" description="Disordered" evidence="1">
    <location>
        <begin position="37"/>
        <end position="56"/>
    </location>
</feature>
<evidence type="ECO:0000313" key="3">
    <source>
        <dbReference type="Proteomes" id="UP000241010"/>
    </source>
</evidence>
<gene>
    <name evidence="2" type="ORF">C5F48_08520</name>
</gene>
<dbReference type="Proteomes" id="UP000241010">
    <property type="component" value="Unassembled WGS sequence"/>
</dbReference>
<dbReference type="EMBL" id="PZKG01000028">
    <property type="protein sequence ID" value="PTE22150.1"/>
    <property type="molecule type" value="Genomic_DNA"/>
</dbReference>
<protein>
    <submittedName>
        <fullName evidence="2">Uncharacterized protein</fullName>
    </submittedName>
</protein>
<evidence type="ECO:0000256" key="1">
    <source>
        <dbReference type="SAM" id="MobiDB-lite"/>
    </source>
</evidence>
<name>A0A2T4JW59_9RHOB</name>
<comment type="caution">
    <text evidence="2">The sequence shown here is derived from an EMBL/GenBank/DDBJ whole genome shotgun (WGS) entry which is preliminary data.</text>
</comment>
<keyword evidence="3" id="KW-1185">Reference proteome</keyword>
<organism evidence="2 3">
    <name type="scientific">Cereibacter changlensis JA139</name>
    <dbReference type="NCBI Taxonomy" id="1188249"/>
    <lineage>
        <taxon>Bacteria</taxon>
        <taxon>Pseudomonadati</taxon>
        <taxon>Pseudomonadota</taxon>
        <taxon>Alphaproteobacteria</taxon>
        <taxon>Rhodobacterales</taxon>
        <taxon>Paracoccaceae</taxon>
        <taxon>Cereibacter</taxon>
    </lineage>
</organism>
<sequence length="89" mass="9570">MEMVSAAGFEPTAPGFIPLRLSPPPFREFVVWTVPSPSTRTSLGAARPVSTPSRRAGLGSGLAWRHGALAFPDFEQIRCAVSPRNAQLH</sequence>
<reference evidence="2 3" key="1">
    <citation type="submission" date="2018-03" db="EMBL/GenBank/DDBJ databases">
        <title>Cereibacter changlensis.</title>
        <authorList>
            <person name="Meyer T.E."/>
            <person name="Miller S."/>
            <person name="Lodha T."/>
            <person name="Gandham S."/>
            <person name="Chintalapati S."/>
            <person name="Chintalapati V.R."/>
        </authorList>
    </citation>
    <scope>NUCLEOTIDE SEQUENCE [LARGE SCALE GENOMIC DNA]</scope>
    <source>
        <strain evidence="2 3">JA139</strain>
    </source>
</reference>
<dbReference type="AlphaFoldDB" id="A0A2T4JW59"/>
<evidence type="ECO:0000313" key="2">
    <source>
        <dbReference type="EMBL" id="PTE22150.1"/>
    </source>
</evidence>
<proteinExistence type="predicted"/>